<dbReference type="EMBL" id="JAFIRR010000059">
    <property type="protein sequence ID" value="MCO6416478.1"/>
    <property type="molecule type" value="Genomic_DNA"/>
</dbReference>
<organism evidence="1 2">
    <name type="scientific">Siccirubricoccus soli</name>
    <dbReference type="NCBI Taxonomy" id="2899147"/>
    <lineage>
        <taxon>Bacteria</taxon>
        <taxon>Pseudomonadati</taxon>
        <taxon>Pseudomonadota</taxon>
        <taxon>Alphaproteobacteria</taxon>
        <taxon>Acetobacterales</taxon>
        <taxon>Roseomonadaceae</taxon>
        <taxon>Siccirubricoccus</taxon>
    </lineage>
</organism>
<evidence type="ECO:0000313" key="1">
    <source>
        <dbReference type="EMBL" id="MCO6416478.1"/>
    </source>
</evidence>
<protein>
    <submittedName>
        <fullName evidence="1">Phosphoribosylamine--glycine ligase</fullName>
    </submittedName>
</protein>
<proteinExistence type="predicted"/>
<dbReference type="RefSeq" id="WP_252953088.1">
    <property type="nucleotide sequence ID" value="NZ_JAFIRR010000059.1"/>
</dbReference>
<reference evidence="1 2" key="1">
    <citation type="submission" date="2021-12" db="EMBL/GenBank/DDBJ databases">
        <title>Siccirubricoccus leaddurans sp. nov., a high concentration Zn2+ tolerance bacterium.</title>
        <authorList>
            <person name="Cao Y."/>
        </authorList>
    </citation>
    <scope>NUCLEOTIDE SEQUENCE [LARGE SCALE GENOMIC DNA]</scope>
    <source>
        <strain evidence="1 2">KC 17139</strain>
    </source>
</reference>
<comment type="caution">
    <text evidence="1">The sequence shown here is derived from an EMBL/GenBank/DDBJ whole genome shotgun (WGS) entry which is preliminary data.</text>
</comment>
<dbReference type="PROSITE" id="PS51257">
    <property type="entry name" value="PROKAR_LIPOPROTEIN"/>
    <property type="match status" value="1"/>
</dbReference>
<dbReference type="GO" id="GO:0016874">
    <property type="term" value="F:ligase activity"/>
    <property type="evidence" value="ECO:0007669"/>
    <property type="project" value="UniProtKB-KW"/>
</dbReference>
<dbReference type="Proteomes" id="UP001523392">
    <property type="component" value="Unassembled WGS sequence"/>
</dbReference>
<gene>
    <name evidence="1" type="ORF">JYK14_09895</name>
</gene>
<keyword evidence="2" id="KW-1185">Reference proteome</keyword>
<sequence>MRRLALVLTLALAACRGAPTPPPEPETPEQRACRAEAERSPELGRVYAQANPAMADNRERLEAEARRVRARAFRDCLRARGLPAPGGVEPVTPR</sequence>
<evidence type="ECO:0000313" key="2">
    <source>
        <dbReference type="Proteomes" id="UP001523392"/>
    </source>
</evidence>
<accession>A0ABT1D3I9</accession>
<keyword evidence="1" id="KW-0436">Ligase</keyword>
<name>A0ABT1D3I9_9PROT</name>